<evidence type="ECO:0008006" key="8">
    <source>
        <dbReference type="Google" id="ProtNLM"/>
    </source>
</evidence>
<dbReference type="Gene3D" id="1.10.10.10">
    <property type="entry name" value="Winged helix-like DNA-binding domain superfamily/Winged helix DNA-binding domain"/>
    <property type="match status" value="1"/>
</dbReference>
<organism evidence="7">
    <name type="scientific">marine metagenome</name>
    <dbReference type="NCBI Taxonomy" id="408172"/>
    <lineage>
        <taxon>unclassified sequences</taxon>
        <taxon>metagenomes</taxon>
        <taxon>ecological metagenomes</taxon>
    </lineage>
</organism>
<dbReference type="InterPro" id="IPR013324">
    <property type="entry name" value="RNA_pol_sigma_r3/r4-like"/>
</dbReference>
<feature type="domain" description="RNA polymerase sigma-70 region 2" evidence="5">
    <location>
        <begin position="43"/>
        <end position="105"/>
    </location>
</feature>
<reference evidence="7" key="1">
    <citation type="submission" date="2018-05" db="EMBL/GenBank/DDBJ databases">
        <authorList>
            <person name="Lanie J.A."/>
            <person name="Ng W.-L."/>
            <person name="Kazmierczak K.M."/>
            <person name="Andrzejewski T.M."/>
            <person name="Davidsen T.M."/>
            <person name="Wayne K.J."/>
            <person name="Tettelin H."/>
            <person name="Glass J.I."/>
            <person name="Rusch D."/>
            <person name="Podicherti R."/>
            <person name="Tsui H.-C.T."/>
            <person name="Winkler M.E."/>
        </authorList>
    </citation>
    <scope>NUCLEOTIDE SEQUENCE</scope>
</reference>
<evidence type="ECO:0000256" key="3">
    <source>
        <dbReference type="ARBA" id="ARBA00023082"/>
    </source>
</evidence>
<dbReference type="InterPro" id="IPR007627">
    <property type="entry name" value="RNA_pol_sigma70_r2"/>
</dbReference>
<evidence type="ECO:0000256" key="4">
    <source>
        <dbReference type="ARBA" id="ARBA00023163"/>
    </source>
</evidence>
<dbReference type="AlphaFoldDB" id="A0A382BAQ9"/>
<evidence type="ECO:0000313" key="7">
    <source>
        <dbReference type="EMBL" id="SVB10876.1"/>
    </source>
</evidence>
<dbReference type="NCBIfam" id="TIGR02937">
    <property type="entry name" value="sigma70-ECF"/>
    <property type="match status" value="1"/>
</dbReference>
<dbReference type="GO" id="GO:0003677">
    <property type="term" value="F:DNA binding"/>
    <property type="evidence" value="ECO:0007669"/>
    <property type="project" value="InterPro"/>
</dbReference>
<keyword evidence="3" id="KW-0731">Sigma factor</keyword>
<dbReference type="EMBL" id="UINC01028956">
    <property type="protein sequence ID" value="SVB10876.1"/>
    <property type="molecule type" value="Genomic_DNA"/>
</dbReference>
<keyword evidence="4" id="KW-0804">Transcription</keyword>
<dbReference type="Gene3D" id="1.10.1740.10">
    <property type="match status" value="1"/>
</dbReference>
<accession>A0A382BAQ9</accession>
<sequence length="209" mass="24514">MSVDILRKPIIKKGTALDFLVKFAENLSDREGRDKFKKYLLPHAAVIYRAAFRLCKTSHGAEDLVQETYYLALKNFDQLKDREKSKYWLFAILRNVFLKDIEKSKHRIEIEFESVCYALRNDTHLENELLKDEVKNNIQSALSKLDGKLREPIRLFYFEGLSYQEISKTLDIPIGTVMSRIARAKVHLKRDLVRTGFSIFPQDETHKVF</sequence>
<proteinExistence type="inferred from homology"/>
<name>A0A382BAQ9_9ZZZZ</name>
<dbReference type="SUPFAM" id="SSF88659">
    <property type="entry name" value="Sigma3 and sigma4 domains of RNA polymerase sigma factors"/>
    <property type="match status" value="1"/>
</dbReference>
<feature type="domain" description="RNA polymerase sigma factor 70 region 4 type 2" evidence="6">
    <location>
        <begin position="136"/>
        <end position="188"/>
    </location>
</feature>
<dbReference type="CDD" id="cd06171">
    <property type="entry name" value="Sigma70_r4"/>
    <property type="match status" value="1"/>
</dbReference>
<evidence type="ECO:0000256" key="2">
    <source>
        <dbReference type="ARBA" id="ARBA00023015"/>
    </source>
</evidence>
<evidence type="ECO:0000256" key="1">
    <source>
        <dbReference type="ARBA" id="ARBA00010641"/>
    </source>
</evidence>
<dbReference type="GO" id="GO:0016987">
    <property type="term" value="F:sigma factor activity"/>
    <property type="evidence" value="ECO:0007669"/>
    <property type="project" value="UniProtKB-KW"/>
</dbReference>
<keyword evidence="2" id="KW-0805">Transcription regulation</keyword>
<dbReference type="InterPro" id="IPR039425">
    <property type="entry name" value="RNA_pol_sigma-70-like"/>
</dbReference>
<evidence type="ECO:0000259" key="5">
    <source>
        <dbReference type="Pfam" id="PF04542"/>
    </source>
</evidence>
<dbReference type="SUPFAM" id="SSF88946">
    <property type="entry name" value="Sigma2 domain of RNA polymerase sigma factors"/>
    <property type="match status" value="1"/>
</dbReference>
<gene>
    <name evidence="7" type="ORF">METZ01_LOCUS163730</name>
</gene>
<dbReference type="InterPro" id="IPR013249">
    <property type="entry name" value="RNA_pol_sigma70_r4_t2"/>
</dbReference>
<dbReference type="Pfam" id="PF08281">
    <property type="entry name" value="Sigma70_r4_2"/>
    <property type="match status" value="1"/>
</dbReference>
<dbReference type="GO" id="GO:0006352">
    <property type="term" value="P:DNA-templated transcription initiation"/>
    <property type="evidence" value="ECO:0007669"/>
    <property type="project" value="InterPro"/>
</dbReference>
<dbReference type="InterPro" id="IPR014284">
    <property type="entry name" value="RNA_pol_sigma-70_dom"/>
</dbReference>
<dbReference type="PANTHER" id="PTHR43133:SF25">
    <property type="entry name" value="RNA POLYMERASE SIGMA FACTOR RFAY-RELATED"/>
    <property type="match status" value="1"/>
</dbReference>
<evidence type="ECO:0000259" key="6">
    <source>
        <dbReference type="Pfam" id="PF08281"/>
    </source>
</evidence>
<dbReference type="PANTHER" id="PTHR43133">
    <property type="entry name" value="RNA POLYMERASE ECF-TYPE SIGMA FACTO"/>
    <property type="match status" value="1"/>
</dbReference>
<dbReference type="Pfam" id="PF04542">
    <property type="entry name" value="Sigma70_r2"/>
    <property type="match status" value="1"/>
</dbReference>
<protein>
    <recommendedName>
        <fullName evidence="8">HTH luxR-type domain-containing protein</fullName>
    </recommendedName>
</protein>
<comment type="similarity">
    <text evidence="1">Belongs to the sigma-70 factor family. ECF subfamily.</text>
</comment>
<dbReference type="InterPro" id="IPR036388">
    <property type="entry name" value="WH-like_DNA-bd_sf"/>
</dbReference>
<dbReference type="InterPro" id="IPR013325">
    <property type="entry name" value="RNA_pol_sigma_r2"/>
</dbReference>